<gene>
    <name evidence="3" type="ORF">EYB53_013655</name>
</gene>
<dbReference type="PANTHER" id="PTHR37302:SF3">
    <property type="entry name" value="DAMAGE-INDUCIBLE PROTEIN DINB"/>
    <property type="match status" value="1"/>
</dbReference>
<sequence>MNANSFRHFYNYHFAENRKLWDDCITSLPYEQFTQALHYSHGSVRAHILHLISVDDIWFSELCNIEPCEPLPPAHGDDRTIIRTYWDQVEQRMRAYLTVLQDEMLLETPITEPEEDKDLLVWQVLLHVVNHGTDHRAQMLRLLNDLGVKTTSQDYIFYVYDNP</sequence>
<dbReference type="SUPFAM" id="SSF109854">
    <property type="entry name" value="DinB/YfiT-like putative metalloenzymes"/>
    <property type="match status" value="1"/>
</dbReference>
<organism evidence="3 4">
    <name type="scientific">Candidatus Chloroploca mongolica</name>
    <dbReference type="NCBI Taxonomy" id="2528176"/>
    <lineage>
        <taxon>Bacteria</taxon>
        <taxon>Bacillati</taxon>
        <taxon>Chloroflexota</taxon>
        <taxon>Chloroflexia</taxon>
        <taxon>Chloroflexales</taxon>
        <taxon>Chloroflexineae</taxon>
        <taxon>Oscillochloridaceae</taxon>
        <taxon>Candidatus Chloroploca</taxon>
    </lineage>
</organism>
<name>A0ABS4DBD8_9CHLR</name>
<comment type="similarity">
    <text evidence="1">Belongs to the DinB family.</text>
</comment>
<dbReference type="Proteomes" id="UP001193081">
    <property type="component" value="Unassembled WGS sequence"/>
</dbReference>
<keyword evidence="2" id="KW-0479">Metal-binding</keyword>
<dbReference type="EMBL" id="SIJK02000023">
    <property type="protein sequence ID" value="MBP1466755.1"/>
    <property type="molecule type" value="Genomic_DNA"/>
</dbReference>
<dbReference type="Pfam" id="PF05163">
    <property type="entry name" value="DinB"/>
    <property type="match status" value="1"/>
</dbReference>
<dbReference type="Gene3D" id="1.20.120.450">
    <property type="entry name" value="dinb family like domain"/>
    <property type="match status" value="1"/>
</dbReference>
<evidence type="ECO:0000313" key="4">
    <source>
        <dbReference type="Proteomes" id="UP001193081"/>
    </source>
</evidence>
<evidence type="ECO:0000256" key="2">
    <source>
        <dbReference type="ARBA" id="ARBA00022723"/>
    </source>
</evidence>
<dbReference type="InterPro" id="IPR007837">
    <property type="entry name" value="DinB"/>
</dbReference>
<dbReference type="InterPro" id="IPR034660">
    <property type="entry name" value="DinB/YfiT-like"/>
</dbReference>
<accession>A0ABS4DBD8</accession>
<dbReference type="PANTHER" id="PTHR37302">
    <property type="entry name" value="SLR1116 PROTEIN"/>
    <property type="match status" value="1"/>
</dbReference>
<dbReference type="RefSeq" id="WP_135478810.1">
    <property type="nucleotide sequence ID" value="NZ_SIJK02000023.1"/>
</dbReference>
<proteinExistence type="inferred from homology"/>
<evidence type="ECO:0000313" key="3">
    <source>
        <dbReference type="EMBL" id="MBP1466755.1"/>
    </source>
</evidence>
<keyword evidence="4" id="KW-1185">Reference proteome</keyword>
<comment type="caution">
    <text evidence="3">The sequence shown here is derived from an EMBL/GenBank/DDBJ whole genome shotgun (WGS) entry which is preliminary data.</text>
</comment>
<evidence type="ECO:0000256" key="1">
    <source>
        <dbReference type="ARBA" id="ARBA00008635"/>
    </source>
</evidence>
<protein>
    <submittedName>
        <fullName evidence="3">DinB family protein</fullName>
    </submittedName>
</protein>
<reference evidence="3 4" key="1">
    <citation type="submission" date="2021-03" db="EMBL/GenBank/DDBJ databases">
        <authorList>
            <person name="Grouzdev D.S."/>
        </authorList>
    </citation>
    <scope>NUCLEOTIDE SEQUENCE [LARGE SCALE GENOMIC DNA]</scope>
    <source>
        <strain evidence="3 4">M50-1</strain>
    </source>
</reference>